<dbReference type="Gene3D" id="2.40.440.10">
    <property type="entry name" value="L,D-transpeptidase catalytic domain-like"/>
    <property type="match status" value="1"/>
</dbReference>
<dbReference type="GO" id="GO:0071555">
    <property type="term" value="P:cell wall organization"/>
    <property type="evidence" value="ECO:0007669"/>
    <property type="project" value="UniProtKB-UniRule"/>
</dbReference>
<feature type="domain" description="L,D-TPase catalytic" evidence="7">
    <location>
        <begin position="347"/>
        <end position="468"/>
    </location>
</feature>
<dbReference type="GO" id="GO:0005576">
    <property type="term" value="C:extracellular region"/>
    <property type="evidence" value="ECO:0007669"/>
    <property type="project" value="TreeGrafter"/>
</dbReference>
<dbReference type="GO" id="GO:0016740">
    <property type="term" value="F:transferase activity"/>
    <property type="evidence" value="ECO:0007669"/>
    <property type="project" value="UniProtKB-KW"/>
</dbReference>
<keyword evidence="5 6" id="KW-0961">Cell wall biogenesis/degradation</keyword>
<evidence type="ECO:0000256" key="5">
    <source>
        <dbReference type="ARBA" id="ARBA00023316"/>
    </source>
</evidence>
<organism evidence="8 9">
    <name type="scientific">Murimonas intestini</name>
    <dbReference type="NCBI Taxonomy" id="1337051"/>
    <lineage>
        <taxon>Bacteria</taxon>
        <taxon>Bacillati</taxon>
        <taxon>Bacillota</taxon>
        <taxon>Clostridia</taxon>
        <taxon>Lachnospirales</taxon>
        <taxon>Lachnospiraceae</taxon>
        <taxon>Murimonas</taxon>
    </lineage>
</organism>
<dbReference type="Proteomes" id="UP000245412">
    <property type="component" value="Unassembled WGS sequence"/>
</dbReference>
<evidence type="ECO:0000256" key="1">
    <source>
        <dbReference type="ARBA" id="ARBA00004752"/>
    </source>
</evidence>
<comment type="pathway">
    <text evidence="1 6">Cell wall biogenesis; peptidoglycan biosynthesis.</text>
</comment>
<dbReference type="GO" id="GO:0071972">
    <property type="term" value="F:peptidoglycan L,D-transpeptidase activity"/>
    <property type="evidence" value="ECO:0007669"/>
    <property type="project" value="TreeGrafter"/>
</dbReference>
<dbReference type="InterPro" id="IPR038063">
    <property type="entry name" value="Transpep_catalytic_dom"/>
</dbReference>
<sequence length="469" mass="52191">MGRFWERFRGRNRKAVIAGAVAGCVCILAGGYAGVGYYYSGRFYIGTFINGVSCSNKTAEEAERGLMNNLLNYKLTIRGRGGIEGQITGNQLALSYIDMSQAEEVLWDQKPWAWIFAMMGDRNYHIAFPVDYNEGILDSLLEGMPFMDGKLVTPPADAAIEETDSGFVIRPEEQGNMVRFERLKEAAAAAIRHGETVLDLDKEGLYEAPSVLGSDEQLQSEVRQLNELTRARITYDFTDRQKVVNRGIIRQMLSKDLYGNYFLDKDKAAEWVKQMAYDTDTFGLPRDFTAHDGSTIRLEGGDYGWCIDREKTTEELISAVSAGMNGSLQPSYVYTAMDRSADDIGGTYVEVCISQQRMWFYKDGVELVDTPVVTGDPNKGNATPAGGVWAIDAKINGQILRGQDYAQPVAYWLPFNGNVGIHDASHFRSYFGGNIYLTNGSHGCINTPTDQAEIIFRNVDKGYPVVVYE</sequence>
<gene>
    <name evidence="8" type="ORF">C7383_115120</name>
</gene>
<keyword evidence="4 6" id="KW-0573">Peptidoglycan synthesis</keyword>
<dbReference type="GO" id="GO:0018104">
    <property type="term" value="P:peptidoglycan-protein cross-linking"/>
    <property type="evidence" value="ECO:0007669"/>
    <property type="project" value="TreeGrafter"/>
</dbReference>
<dbReference type="CDD" id="cd16913">
    <property type="entry name" value="YkuD_like"/>
    <property type="match status" value="1"/>
</dbReference>
<dbReference type="Gene3D" id="3.10.20.800">
    <property type="match status" value="1"/>
</dbReference>
<dbReference type="SUPFAM" id="SSF143985">
    <property type="entry name" value="L,D-transpeptidase pre-catalytic domain-like"/>
    <property type="match status" value="1"/>
</dbReference>
<dbReference type="InterPro" id="IPR022029">
    <property type="entry name" value="YoaR-like_PG-bd"/>
</dbReference>
<evidence type="ECO:0000256" key="4">
    <source>
        <dbReference type="ARBA" id="ARBA00022984"/>
    </source>
</evidence>
<keyword evidence="9" id="KW-1185">Reference proteome</keyword>
<dbReference type="RefSeq" id="WP_109748125.1">
    <property type="nucleotide sequence ID" value="NZ_CANTIO010000022.1"/>
</dbReference>
<proteinExistence type="predicted"/>
<dbReference type="InterPro" id="IPR038054">
    <property type="entry name" value="LD_TPept-like_central_sf"/>
</dbReference>
<dbReference type="SUPFAM" id="SSF141523">
    <property type="entry name" value="L,D-transpeptidase catalytic domain-like"/>
    <property type="match status" value="1"/>
</dbReference>
<dbReference type="PANTHER" id="PTHR30582">
    <property type="entry name" value="L,D-TRANSPEPTIDASE"/>
    <property type="match status" value="1"/>
</dbReference>
<evidence type="ECO:0000313" key="9">
    <source>
        <dbReference type="Proteomes" id="UP000245412"/>
    </source>
</evidence>
<dbReference type="InterPro" id="IPR005490">
    <property type="entry name" value="LD_TPept_cat_dom"/>
</dbReference>
<evidence type="ECO:0000256" key="6">
    <source>
        <dbReference type="PROSITE-ProRule" id="PRU01373"/>
    </source>
</evidence>
<dbReference type="PROSITE" id="PS52029">
    <property type="entry name" value="LD_TPASE"/>
    <property type="match status" value="1"/>
</dbReference>
<dbReference type="AlphaFoldDB" id="A0AB73SZQ8"/>
<dbReference type="PANTHER" id="PTHR30582:SF33">
    <property type="entry name" value="EXPORTED PROTEIN"/>
    <property type="match status" value="1"/>
</dbReference>
<dbReference type="Pfam" id="PF12229">
    <property type="entry name" value="PG_binding_4"/>
    <property type="match status" value="1"/>
</dbReference>
<keyword evidence="3 6" id="KW-0133">Cell shape</keyword>
<evidence type="ECO:0000256" key="3">
    <source>
        <dbReference type="ARBA" id="ARBA00022960"/>
    </source>
</evidence>
<dbReference type="EMBL" id="QGGY01000015">
    <property type="protein sequence ID" value="PWJ72964.1"/>
    <property type="molecule type" value="Genomic_DNA"/>
</dbReference>
<dbReference type="Pfam" id="PF03734">
    <property type="entry name" value="YkuD"/>
    <property type="match status" value="1"/>
</dbReference>
<evidence type="ECO:0000313" key="8">
    <source>
        <dbReference type="EMBL" id="PWJ72964.1"/>
    </source>
</evidence>
<protein>
    <submittedName>
        <fullName evidence="8">Peptidoglycan transpeptidase (ErfK-YbiS-YhnG family)</fullName>
    </submittedName>
</protein>
<comment type="caution">
    <text evidence="8">The sequence shown here is derived from an EMBL/GenBank/DDBJ whole genome shotgun (WGS) entry which is preliminary data.</text>
</comment>
<keyword evidence="2" id="KW-0808">Transferase</keyword>
<reference evidence="8 9" key="1">
    <citation type="submission" date="2018-05" db="EMBL/GenBank/DDBJ databases">
        <authorList>
            <person name="Goeker M."/>
            <person name="Huntemann M."/>
            <person name="Clum A."/>
            <person name="Pillay M."/>
            <person name="Palaniappan K."/>
            <person name="Varghese N."/>
            <person name="Mikhailova N."/>
            <person name="Stamatis D."/>
            <person name="Reddy T."/>
            <person name="Daum C."/>
            <person name="Shapiro N."/>
            <person name="Ivanova N."/>
            <person name="Kyrpides N."/>
            <person name="Woyke T."/>
        </authorList>
    </citation>
    <scope>NUCLEOTIDE SEQUENCE [LARGE SCALE GENOMIC DNA]</scope>
    <source>
        <strain evidence="8 9">DSM 26524</strain>
    </source>
</reference>
<name>A0AB73SZQ8_9FIRM</name>
<accession>A0AB73SZQ8</accession>
<evidence type="ECO:0000259" key="7">
    <source>
        <dbReference type="PROSITE" id="PS52029"/>
    </source>
</evidence>
<feature type="active site" description="Nucleophile" evidence="6">
    <location>
        <position position="444"/>
    </location>
</feature>
<dbReference type="GO" id="GO:0008360">
    <property type="term" value="P:regulation of cell shape"/>
    <property type="evidence" value="ECO:0007669"/>
    <property type="project" value="UniProtKB-UniRule"/>
</dbReference>
<evidence type="ECO:0000256" key="2">
    <source>
        <dbReference type="ARBA" id="ARBA00022679"/>
    </source>
</evidence>
<feature type="active site" description="Proton donor/acceptor" evidence="6">
    <location>
        <position position="422"/>
    </location>
</feature>
<dbReference type="InterPro" id="IPR050979">
    <property type="entry name" value="LD-transpeptidase"/>
</dbReference>